<reference evidence="12 13" key="1">
    <citation type="submission" date="2014-06" db="EMBL/GenBank/DDBJ databases">
        <title>Draft genome sequence of iron oxidizing acidophile Leptospirillum ferriphilum DSM14647.</title>
        <authorList>
            <person name="Cardenas J.P."/>
            <person name="Lazcano M."/>
            <person name="Ossandon F.J."/>
            <person name="Corbett M."/>
            <person name="Holmes D.S."/>
            <person name="Watkin E."/>
        </authorList>
    </citation>
    <scope>NUCLEOTIDE SEQUENCE [LARGE SCALE GENOMIC DNA]</scope>
    <source>
        <strain evidence="12 13">DSM 14647</strain>
    </source>
</reference>
<evidence type="ECO:0000256" key="6">
    <source>
        <dbReference type="ARBA" id="ARBA00022840"/>
    </source>
</evidence>
<dbReference type="GO" id="GO:0003684">
    <property type="term" value="F:damaged DNA binding"/>
    <property type="evidence" value="ECO:0007669"/>
    <property type="project" value="InterPro"/>
</dbReference>
<protein>
    <recommendedName>
        <fullName evidence="9">Transcription-repair-coupling factor</fullName>
        <shortName evidence="9">TRCF</shortName>
        <ecNumber evidence="9">3.6.4.-</ecNumber>
    </recommendedName>
</protein>
<evidence type="ECO:0000313" key="12">
    <source>
        <dbReference type="EMBL" id="KGA94756.1"/>
    </source>
</evidence>
<dbReference type="PROSITE" id="PS51194">
    <property type="entry name" value="HELICASE_CTER"/>
    <property type="match status" value="1"/>
</dbReference>
<comment type="subcellular location">
    <subcellularLocation>
        <location evidence="9">Cytoplasm</location>
    </subcellularLocation>
</comment>
<evidence type="ECO:0000256" key="2">
    <source>
        <dbReference type="ARBA" id="ARBA00022741"/>
    </source>
</evidence>
<dbReference type="GO" id="GO:0005737">
    <property type="term" value="C:cytoplasm"/>
    <property type="evidence" value="ECO:0007669"/>
    <property type="project" value="UniProtKB-SubCell"/>
</dbReference>
<comment type="caution">
    <text evidence="12">The sequence shown here is derived from an EMBL/GenBank/DDBJ whole genome shotgun (WGS) entry which is preliminary data.</text>
</comment>
<dbReference type="InterPro" id="IPR004576">
    <property type="entry name" value="Mfd"/>
</dbReference>
<dbReference type="EC" id="3.6.4.-" evidence="9"/>
<evidence type="ECO:0000256" key="5">
    <source>
        <dbReference type="ARBA" id="ARBA00022806"/>
    </source>
</evidence>
<dbReference type="Pfam" id="PF00271">
    <property type="entry name" value="Helicase_C"/>
    <property type="match status" value="1"/>
</dbReference>
<dbReference type="InterPro" id="IPR037235">
    <property type="entry name" value="TRCF-like_C_D7"/>
</dbReference>
<dbReference type="InterPro" id="IPR047112">
    <property type="entry name" value="RecG/Mfd"/>
</dbReference>
<feature type="domain" description="Helicase ATP-binding" evidence="10">
    <location>
        <begin position="619"/>
        <end position="780"/>
    </location>
</feature>
<dbReference type="PANTHER" id="PTHR47964">
    <property type="entry name" value="ATP-DEPENDENT DNA HELICASE HOMOLOG RECG, CHLOROPLASTIC"/>
    <property type="match status" value="1"/>
</dbReference>
<gene>
    <name evidence="9" type="primary">mfd</name>
    <name evidence="12" type="ORF">LptCag_2186</name>
</gene>
<dbReference type="Gene3D" id="3.30.2060.10">
    <property type="entry name" value="Penicillin-binding protein 1b domain"/>
    <property type="match status" value="1"/>
</dbReference>
<comment type="similarity">
    <text evidence="9">In the N-terminal section; belongs to the UvrB family.</text>
</comment>
<dbReference type="Pfam" id="PF00270">
    <property type="entry name" value="DEAD"/>
    <property type="match status" value="1"/>
</dbReference>
<dbReference type="Gene3D" id="3.90.1150.50">
    <property type="entry name" value="Transcription-repair-coupling factor, D7 domain"/>
    <property type="match status" value="1"/>
</dbReference>
<dbReference type="InterPro" id="IPR014001">
    <property type="entry name" value="Helicase_ATP-bd"/>
</dbReference>
<dbReference type="AlphaFoldDB" id="A0A094YND4"/>
<evidence type="ECO:0000313" key="13">
    <source>
        <dbReference type="Proteomes" id="UP000029452"/>
    </source>
</evidence>
<dbReference type="InterPro" id="IPR041471">
    <property type="entry name" value="UvrB_inter"/>
</dbReference>
<dbReference type="InterPro" id="IPR027417">
    <property type="entry name" value="P-loop_NTPase"/>
</dbReference>
<keyword evidence="6 9" id="KW-0067">ATP-binding</keyword>
<keyword evidence="8 9" id="KW-0234">DNA repair</keyword>
<dbReference type="GO" id="GO:0005524">
    <property type="term" value="F:ATP binding"/>
    <property type="evidence" value="ECO:0007669"/>
    <property type="project" value="UniProtKB-UniRule"/>
</dbReference>
<dbReference type="NCBIfam" id="TIGR00580">
    <property type="entry name" value="mfd"/>
    <property type="match status" value="1"/>
</dbReference>
<dbReference type="Pfam" id="PF02559">
    <property type="entry name" value="CarD_TRCF_RID"/>
    <property type="match status" value="1"/>
</dbReference>
<dbReference type="EMBL" id="JPGK01000002">
    <property type="protein sequence ID" value="KGA94756.1"/>
    <property type="molecule type" value="Genomic_DNA"/>
</dbReference>
<dbReference type="GO" id="GO:0000716">
    <property type="term" value="P:transcription-coupled nucleotide-excision repair, DNA damage recognition"/>
    <property type="evidence" value="ECO:0007669"/>
    <property type="project" value="UniProtKB-UniRule"/>
</dbReference>
<evidence type="ECO:0000256" key="1">
    <source>
        <dbReference type="ARBA" id="ARBA00022490"/>
    </source>
</evidence>
<dbReference type="InterPro" id="IPR011545">
    <property type="entry name" value="DEAD/DEAH_box_helicase_dom"/>
</dbReference>
<dbReference type="InterPro" id="IPR005118">
    <property type="entry name" value="TRCF_C"/>
</dbReference>
<keyword evidence="4 9" id="KW-0378">Hydrolase</keyword>
<dbReference type="SMART" id="SM01058">
    <property type="entry name" value="CarD_TRCF"/>
    <property type="match status" value="1"/>
</dbReference>
<evidence type="ECO:0000256" key="4">
    <source>
        <dbReference type="ARBA" id="ARBA00022801"/>
    </source>
</evidence>
<dbReference type="Gene3D" id="3.40.50.300">
    <property type="entry name" value="P-loop containing nucleotide triphosphate hydrolases"/>
    <property type="match status" value="2"/>
</dbReference>
<keyword evidence="7 9" id="KW-0238">DNA-binding</keyword>
<dbReference type="SUPFAM" id="SSF52540">
    <property type="entry name" value="P-loop containing nucleoside triphosphate hydrolases"/>
    <property type="match status" value="4"/>
</dbReference>
<dbReference type="GO" id="GO:0006355">
    <property type="term" value="P:regulation of DNA-templated transcription"/>
    <property type="evidence" value="ECO:0007669"/>
    <property type="project" value="UniProtKB-UniRule"/>
</dbReference>
<evidence type="ECO:0000259" key="10">
    <source>
        <dbReference type="PROSITE" id="PS51192"/>
    </source>
</evidence>
<dbReference type="CDD" id="cd17991">
    <property type="entry name" value="DEXHc_TRCF"/>
    <property type="match status" value="1"/>
</dbReference>
<evidence type="ECO:0000259" key="11">
    <source>
        <dbReference type="PROSITE" id="PS51194"/>
    </source>
</evidence>
<dbReference type="Pfam" id="PF17757">
    <property type="entry name" value="UvrB_inter"/>
    <property type="match status" value="1"/>
</dbReference>
<keyword evidence="5" id="KW-0347">Helicase</keyword>
<dbReference type="HAMAP" id="MF_00969">
    <property type="entry name" value="TRCF"/>
    <property type="match status" value="1"/>
</dbReference>
<feature type="domain" description="Helicase C-terminal" evidence="11">
    <location>
        <begin position="801"/>
        <end position="955"/>
    </location>
</feature>
<comment type="function">
    <text evidence="9">Couples transcription and DNA repair by recognizing RNA polymerase (RNAP) stalled at DNA lesions. Mediates ATP-dependent release of RNAP and its truncated transcript from the DNA, and recruitment of nucleotide excision repair machinery to the damaged site.</text>
</comment>
<evidence type="ECO:0000256" key="3">
    <source>
        <dbReference type="ARBA" id="ARBA00022763"/>
    </source>
</evidence>
<dbReference type="PANTHER" id="PTHR47964:SF1">
    <property type="entry name" value="ATP-DEPENDENT DNA HELICASE HOMOLOG RECG, CHLOROPLASTIC"/>
    <property type="match status" value="1"/>
</dbReference>
<dbReference type="SMART" id="SM00490">
    <property type="entry name" value="HELICc"/>
    <property type="match status" value="1"/>
</dbReference>
<dbReference type="InterPro" id="IPR036101">
    <property type="entry name" value="CarD-like/TRCF_RID_sf"/>
</dbReference>
<evidence type="ECO:0000256" key="9">
    <source>
        <dbReference type="HAMAP-Rule" id="MF_00969"/>
    </source>
</evidence>
<dbReference type="Pfam" id="PF03461">
    <property type="entry name" value="TRCF"/>
    <property type="match status" value="1"/>
</dbReference>
<proteinExistence type="inferred from homology"/>
<dbReference type="Gene3D" id="2.40.10.170">
    <property type="match status" value="1"/>
</dbReference>
<name>A0A094YND4_9BACT</name>
<dbReference type="SMART" id="SM00982">
    <property type="entry name" value="TRCF"/>
    <property type="match status" value="1"/>
</dbReference>
<dbReference type="GO" id="GO:0016787">
    <property type="term" value="F:hydrolase activity"/>
    <property type="evidence" value="ECO:0007669"/>
    <property type="project" value="UniProtKB-KW"/>
</dbReference>
<accession>A0A094YND4</accession>
<dbReference type="PROSITE" id="PS51192">
    <property type="entry name" value="HELICASE_ATP_BIND_1"/>
    <property type="match status" value="1"/>
</dbReference>
<dbReference type="SUPFAM" id="SSF141259">
    <property type="entry name" value="CarD-like"/>
    <property type="match status" value="1"/>
</dbReference>
<evidence type="ECO:0000256" key="8">
    <source>
        <dbReference type="ARBA" id="ARBA00023204"/>
    </source>
</evidence>
<dbReference type="Gene3D" id="3.40.50.11180">
    <property type="match status" value="1"/>
</dbReference>
<dbReference type="RefSeq" id="WP_036081000.1">
    <property type="nucleotide sequence ID" value="NZ_JPGK01000002.1"/>
</dbReference>
<keyword evidence="2 9" id="KW-0547">Nucleotide-binding</keyword>
<dbReference type="Proteomes" id="UP000029452">
    <property type="component" value="Unassembled WGS sequence"/>
</dbReference>
<dbReference type="OrthoDB" id="9804325at2"/>
<dbReference type="InterPro" id="IPR001650">
    <property type="entry name" value="Helicase_C-like"/>
</dbReference>
<sequence length="1154" mass="130897">MTLFPKLQEKLLETLSPFFVAQKSHRPLNLMGIEEDARSLLPFLSHDLLSDKTLWIIAENIEKSHNRMSSLLAFQSFFGSNLSICFLPEEEVLPYEPESPPDFIRAERIHALNLLAQGKVDVVVTTWPAVVRKTLPPRLLSEVTWTLSAGEFIERTALADSLVRLGFLRVLQVSAPGEFAVRGAILDLYSPAHQDPVRLEWDDDILASIRSFDINNQKSLAKLSRVEILPGSEWIPPTGNVKNGALSDWLKDNPVTSLVPGVERFIPSIYEDAQSPLDYGRKPVLLIEEPSIYRQKKKEWEERIREGWEALTDSDKVLLPSPEKAFLFEEAESPQLIEKLYPTIYLSDFSDQEDLPFSSPVESLLQIEDSWAEGLSHLIGQTKVLSVFRTRGQRDRFQELLTNQGIPFFPASGLQDIEEREPLNRSVVWTILGDVEKGFYIPSDNILVLSENFLFRKRPEPRIHRAFATATSIYRKDRPPLNEGEPVVHLQHGIGLYRGLKEIMVGSIPGEFFVVEYRDLEKLYVPVDHADLLQPYRGPEGSTPTLDRIGGQTWNRTRQKVRKEIEKISQDLVDLYARRKTVSGHSFSSDLLLVREFENSFPYDLTPDQEDAWRAVCEDMEAPTPMDRLILGDVGFGKTEIAMRAAFKAVADGYQVALLVPTTLLAKQHYESFLDRFSGFPVRICHISRMVSQAEIRATRKKLSLGEIDILIGTTALISKETSFRNLGLLIIDEEQRFGVGQKEKLKSRYTSVDVLTLSATPIPRTLQMSLSGLRGISFIMTPPPGRKPIRTAILTFDRHRIHEAIDRELARDGQVFFIHNRVQTISRMVHYLAKLFPEVPIGMAHGQMEDSRMEEVMEKFIQRHYRILVSTAIVESGLDIPAANTIIVNRADMFGISELYQIRGRVGRSGQQAYAYFLIPSESGLTDTARKRLKTLQDNTSLGSGYQIAMRDMEIRGAGSLLGHQQTGHIALVGLDLYLEMVEEAIQSRIEPEAVPLAREEVRIDLGRESRFPEDYIEHPAQRIDFYRRLSLAKNMGEIDHIESEVSDRFGPLPRSSKGLFLAARLKFLSLKHGFSEVRVRDRELVVKPSFFGVFTPEKIQILTNKFEGRLWINPDSTFCLLGSPSTFVNELDLVGHVLSGKSDFQDICSTHP</sequence>
<dbReference type="SUPFAM" id="SSF143517">
    <property type="entry name" value="TRCF domain-like"/>
    <property type="match status" value="1"/>
</dbReference>
<dbReference type="InterPro" id="IPR003711">
    <property type="entry name" value="CarD-like/TRCF_RID"/>
</dbReference>
<dbReference type="GO" id="GO:0003678">
    <property type="term" value="F:DNA helicase activity"/>
    <property type="evidence" value="ECO:0007669"/>
    <property type="project" value="TreeGrafter"/>
</dbReference>
<comment type="similarity">
    <text evidence="9">In the C-terminal section; belongs to the helicase family. RecG subfamily.</text>
</comment>
<dbReference type="SMART" id="SM00487">
    <property type="entry name" value="DEXDc"/>
    <property type="match status" value="1"/>
</dbReference>
<evidence type="ECO:0000256" key="7">
    <source>
        <dbReference type="ARBA" id="ARBA00023125"/>
    </source>
</evidence>
<organism evidence="12 13">
    <name type="scientific">Leptospirillum ferriphilum</name>
    <dbReference type="NCBI Taxonomy" id="178606"/>
    <lineage>
        <taxon>Bacteria</taxon>
        <taxon>Pseudomonadati</taxon>
        <taxon>Nitrospirota</taxon>
        <taxon>Nitrospiria</taxon>
        <taxon>Nitrospirales</taxon>
        <taxon>Nitrospiraceae</taxon>
        <taxon>Leptospirillum</taxon>
    </lineage>
</organism>
<keyword evidence="3 9" id="KW-0227">DNA damage</keyword>
<dbReference type="PATRIC" id="fig|178606.4.peg.719"/>
<keyword evidence="1 9" id="KW-0963">Cytoplasm</keyword>